<gene>
    <name evidence="1" type="ORF">POCTA_138.1.T1290045</name>
</gene>
<dbReference type="AlphaFoldDB" id="A0A8S1XNV3"/>
<protein>
    <submittedName>
        <fullName evidence="1">Uncharacterized protein</fullName>
    </submittedName>
</protein>
<evidence type="ECO:0000313" key="2">
    <source>
        <dbReference type="Proteomes" id="UP000683925"/>
    </source>
</evidence>
<comment type="caution">
    <text evidence="1">The sequence shown here is derived from an EMBL/GenBank/DDBJ whole genome shotgun (WGS) entry which is preliminary data.</text>
</comment>
<name>A0A8S1XNV3_PAROT</name>
<accession>A0A8S1XNV3</accession>
<dbReference type="EMBL" id="CAJJDP010000129">
    <property type="protein sequence ID" value="CAD8203096.1"/>
    <property type="molecule type" value="Genomic_DNA"/>
</dbReference>
<dbReference type="Proteomes" id="UP000683925">
    <property type="component" value="Unassembled WGS sequence"/>
</dbReference>
<organism evidence="1 2">
    <name type="scientific">Paramecium octaurelia</name>
    <dbReference type="NCBI Taxonomy" id="43137"/>
    <lineage>
        <taxon>Eukaryota</taxon>
        <taxon>Sar</taxon>
        <taxon>Alveolata</taxon>
        <taxon>Ciliophora</taxon>
        <taxon>Intramacronucleata</taxon>
        <taxon>Oligohymenophorea</taxon>
        <taxon>Peniculida</taxon>
        <taxon>Parameciidae</taxon>
        <taxon>Paramecium</taxon>
    </lineage>
</organism>
<proteinExistence type="predicted"/>
<dbReference type="OrthoDB" id="303759at2759"/>
<dbReference type="OMA" id="RNIYRFC"/>
<evidence type="ECO:0000313" key="1">
    <source>
        <dbReference type="EMBL" id="CAD8203096.1"/>
    </source>
</evidence>
<reference evidence="1" key="1">
    <citation type="submission" date="2021-01" db="EMBL/GenBank/DDBJ databases">
        <authorList>
            <consortium name="Genoscope - CEA"/>
            <person name="William W."/>
        </authorList>
    </citation>
    <scope>NUCLEOTIDE SEQUENCE</scope>
</reference>
<sequence>MGQWSHQCLKRSEALQFIIDVFIQIRDQNCSREFSQLFEMILRIRNIYRFCSNNNTNYHKIVGSLPGQNNKDIKENLEKFSKIYQKVDFKQLQREQIEEQQKKFMLQNQEAQQFGESIKVGEKGEIGQSNYLKLMGVFFLGMFIYLGKETYKFFTNPRNVLLYDESTGKTYYTTKEEFEKIKAEQKRNKEFKEFRFKVLSKQQDQREQKGSTDSIF</sequence>
<keyword evidence="2" id="KW-1185">Reference proteome</keyword>